<dbReference type="Proteomes" id="UP000426246">
    <property type="component" value="Chromosome"/>
</dbReference>
<keyword evidence="7" id="KW-1185">Reference proteome</keyword>
<dbReference type="InterPro" id="IPR001486">
    <property type="entry name" value="Hemoglobin_trunc"/>
</dbReference>
<evidence type="ECO:0000256" key="1">
    <source>
        <dbReference type="ARBA" id="ARBA00022448"/>
    </source>
</evidence>
<dbReference type="GO" id="GO:0019825">
    <property type="term" value="F:oxygen binding"/>
    <property type="evidence" value="ECO:0007669"/>
    <property type="project" value="InterPro"/>
</dbReference>
<keyword evidence="4 5" id="KW-0408">Iron</keyword>
<dbReference type="GO" id="GO:0020037">
    <property type="term" value="F:heme binding"/>
    <property type="evidence" value="ECO:0007669"/>
    <property type="project" value="InterPro"/>
</dbReference>
<keyword evidence="1" id="KW-0813">Transport</keyword>
<dbReference type="EMBL" id="CP034235">
    <property type="protein sequence ID" value="QGQ99679.1"/>
    <property type="molecule type" value="Genomic_DNA"/>
</dbReference>
<evidence type="ECO:0000256" key="2">
    <source>
        <dbReference type="ARBA" id="ARBA00022617"/>
    </source>
</evidence>
<dbReference type="GO" id="GO:0046872">
    <property type="term" value="F:metal ion binding"/>
    <property type="evidence" value="ECO:0007669"/>
    <property type="project" value="UniProtKB-KW"/>
</dbReference>
<dbReference type="InterPro" id="IPR009050">
    <property type="entry name" value="Globin-like_sf"/>
</dbReference>
<evidence type="ECO:0000256" key="5">
    <source>
        <dbReference type="PIRSR" id="PIRSR601486-1"/>
    </source>
</evidence>
<keyword evidence="2 5" id="KW-0349">Heme</keyword>
<dbReference type="Gene3D" id="1.10.490.10">
    <property type="entry name" value="Globins"/>
    <property type="match status" value="1"/>
</dbReference>
<dbReference type="Pfam" id="PF01152">
    <property type="entry name" value="Bac_globin"/>
    <property type="match status" value="1"/>
</dbReference>
<proteinExistence type="predicted"/>
<evidence type="ECO:0000256" key="4">
    <source>
        <dbReference type="ARBA" id="ARBA00023004"/>
    </source>
</evidence>
<dbReference type="OrthoDB" id="9795814at2"/>
<evidence type="ECO:0000256" key="3">
    <source>
        <dbReference type="ARBA" id="ARBA00022723"/>
    </source>
</evidence>
<organism evidence="6 7">
    <name type="scientific">Paenibacillus psychroresistens</name>
    <dbReference type="NCBI Taxonomy" id="1778678"/>
    <lineage>
        <taxon>Bacteria</taxon>
        <taxon>Bacillati</taxon>
        <taxon>Bacillota</taxon>
        <taxon>Bacilli</taxon>
        <taxon>Bacillales</taxon>
        <taxon>Paenibacillaceae</taxon>
        <taxon>Paenibacillus</taxon>
    </lineage>
</organism>
<reference evidence="7" key="1">
    <citation type="submission" date="2018-11" db="EMBL/GenBank/DDBJ databases">
        <title>Complete genome sequence of Paenibacillus sp. ML311-T8.</title>
        <authorList>
            <person name="Nam Y.-D."/>
            <person name="Kang J."/>
            <person name="Chung W.-H."/>
            <person name="Park Y.S."/>
        </authorList>
    </citation>
    <scope>NUCLEOTIDE SEQUENCE [LARGE SCALE GENOMIC DNA]</scope>
    <source>
        <strain evidence="7">ML311-T8</strain>
    </source>
</reference>
<sequence>MEKLHNKFGGQIVIAKLVKYFYQQVLTDNTIKHFFTSPDKEQQRKHQVKFISLILSSSNTASAATMAKENPELNLQPVHYQTIAKHLSNALIYFGVHETHIGQIVGTIAPSSNQGSIKKWVNNSYAHLL</sequence>
<gene>
    <name evidence="6" type="ORF">EHS13_34875</name>
</gene>
<dbReference type="CDD" id="cd00454">
    <property type="entry name" value="TrHb1_N"/>
    <property type="match status" value="1"/>
</dbReference>
<evidence type="ECO:0000313" key="7">
    <source>
        <dbReference type="Proteomes" id="UP000426246"/>
    </source>
</evidence>
<accession>A0A6B8RV75</accession>
<dbReference type="KEGG" id="ppsc:EHS13_34875"/>
<protein>
    <submittedName>
        <fullName evidence="6">Group 1 truncated hemoglobin</fullName>
    </submittedName>
</protein>
<name>A0A6B8RV75_9BACL</name>
<dbReference type="AlphaFoldDB" id="A0A6B8RV75"/>
<evidence type="ECO:0000313" key="6">
    <source>
        <dbReference type="EMBL" id="QGQ99679.1"/>
    </source>
</evidence>
<dbReference type="InterPro" id="IPR012292">
    <property type="entry name" value="Globin/Proto"/>
</dbReference>
<dbReference type="RefSeq" id="WP_155704843.1">
    <property type="nucleotide sequence ID" value="NZ_CP034235.1"/>
</dbReference>
<feature type="binding site" description="distal binding residue" evidence="5">
    <location>
        <position position="46"/>
    </location>
    <ligand>
        <name>heme</name>
        <dbReference type="ChEBI" id="CHEBI:30413"/>
    </ligand>
    <ligandPart>
        <name>Fe</name>
        <dbReference type="ChEBI" id="CHEBI:18248"/>
    </ligandPart>
</feature>
<dbReference type="SUPFAM" id="SSF46458">
    <property type="entry name" value="Globin-like"/>
    <property type="match status" value="1"/>
</dbReference>
<keyword evidence="3 5" id="KW-0479">Metal-binding</keyword>